<protein>
    <submittedName>
        <fullName evidence="2">IS4 family transposase</fullName>
    </submittedName>
</protein>
<dbReference type="GO" id="GO:0004803">
    <property type="term" value="F:transposase activity"/>
    <property type="evidence" value="ECO:0007669"/>
    <property type="project" value="InterPro"/>
</dbReference>
<sequence length="134" mass="15139">DSEDNAQAFGFISQKYKPYPQLRMVGLMATETRFMIGAAFDACQVGEATLARRLLGDVPANSLTLFDRCYFSADLLIAWSKAASSCHWLTPVKRKLRYEVVEHFADNDMLISMPVSPQAQRSNPELPTHWQARL</sequence>
<evidence type="ECO:0000313" key="2">
    <source>
        <dbReference type="EMBL" id="TFH88805.1"/>
    </source>
</evidence>
<reference evidence="2 3" key="1">
    <citation type="submission" date="2019-01" db="EMBL/GenBank/DDBJ databases">
        <title>Vibrio BEI176 sp. nov, a marine bacterium isolated from China: eastern marignal seas.</title>
        <authorList>
            <person name="Li B."/>
        </authorList>
    </citation>
    <scope>NUCLEOTIDE SEQUENCE [LARGE SCALE GENOMIC DNA]</scope>
    <source>
        <strain evidence="2 3">BEI176</strain>
    </source>
</reference>
<name>A0A4Y8W8B3_9VIBR</name>
<gene>
    <name evidence="2" type="ORF">ELS82_26015</name>
</gene>
<feature type="non-terminal residue" evidence="2">
    <location>
        <position position="134"/>
    </location>
</feature>
<dbReference type="Pfam" id="PF01609">
    <property type="entry name" value="DDE_Tnp_1"/>
    <property type="match status" value="1"/>
</dbReference>
<dbReference type="PANTHER" id="PTHR37529">
    <property type="entry name" value="TRANSPOSASE INSG FOR INSERTION SEQUENCE ELEMENT IS4-RELATED"/>
    <property type="match status" value="1"/>
</dbReference>
<dbReference type="EMBL" id="SATR01000392">
    <property type="protein sequence ID" value="TFH88805.1"/>
    <property type="molecule type" value="Genomic_DNA"/>
</dbReference>
<dbReference type="Proteomes" id="UP000297753">
    <property type="component" value="Unassembled WGS sequence"/>
</dbReference>
<evidence type="ECO:0000259" key="1">
    <source>
        <dbReference type="Pfam" id="PF01609"/>
    </source>
</evidence>
<feature type="non-terminal residue" evidence="2">
    <location>
        <position position="1"/>
    </location>
</feature>
<dbReference type="RefSeq" id="WP_341867203.1">
    <property type="nucleotide sequence ID" value="NZ_SATR01000392.1"/>
</dbReference>
<dbReference type="GO" id="GO:0006313">
    <property type="term" value="P:DNA transposition"/>
    <property type="evidence" value="ECO:0007669"/>
    <property type="project" value="InterPro"/>
</dbReference>
<organism evidence="2 3">
    <name type="scientific">Vibrio ouci</name>
    <dbReference type="NCBI Taxonomy" id="2499078"/>
    <lineage>
        <taxon>Bacteria</taxon>
        <taxon>Pseudomonadati</taxon>
        <taxon>Pseudomonadota</taxon>
        <taxon>Gammaproteobacteria</taxon>
        <taxon>Vibrionales</taxon>
        <taxon>Vibrionaceae</taxon>
        <taxon>Vibrio</taxon>
    </lineage>
</organism>
<dbReference type="PANTHER" id="PTHR37529:SF1">
    <property type="entry name" value="TRANSPOSASE INSG FOR INSERTION SEQUENCE ELEMENT IS4-RELATED"/>
    <property type="match status" value="1"/>
</dbReference>
<dbReference type="InterPro" id="IPR002559">
    <property type="entry name" value="Transposase_11"/>
</dbReference>
<evidence type="ECO:0000313" key="3">
    <source>
        <dbReference type="Proteomes" id="UP000297753"/>
    </source>
</evidence>
<proteinExistence type="predicted"/>
<comment type="caution">
    <text evidence="2">The sequence shown here is derived from an EMBL/GenBank/DDBJ whole genome shotgun (WGS) entry which is preliminary data.</text>
</comment>
<dbReference type="GO" id="GO:0003677">
    <property type="term" value="F:DNA binding"/>
    <property type="evidence" value="ECO:0007669"/>
    <property type="project" value="InterPro"/>
</dbReference>
<dbReference type="AlphaFoldDB" id="A0A4Y8W8B3"/>
<feature type="domain" description="Transposase IS4-like" evidence="1">
    <location>
        <begin position="19"/>
        <end position="101"/>
    </location>
</feature>
<accession>A0A4Y8W8B3</accession>
<keyword evidence="3" id="KW-1185">Reference proteome</keyword>